<evidence type="ECO:0000256" key="5">
    <source>
        <dbReference type="PROSITE-ProRule" id="PRU00552"/>
    </source>
</evidence>
<dbReference type="SUPFAM" id="SSF52540">
    <property type="entry name" value="P-loop containing nucleoside triphosphate hydrolases"/>
    <property type="match status" value="1"/>
</dbReference>
<evidence type="ECO:0000256" key="1">
    <source>
        <dbReference type="ARBA" id="ARBA00022741"/>
    </source>
</evidence>
<evidence type="ECO:0000259" key="6">
    <source>
        <dbReference type="PROSITE" id="PS51195"/>
    </source>
</evidence>
<comment type="caution">
    <text evidence="7">The sequence shown here is derived from an EMBL/GenBank/DDBJ whole genome shotgun (WGS) entry which is preliminary data.</text>
</comment>
<feature type="non-terminal residue" evidence="7">
    <location>
        <position position="1"/>
    </location>
</feature>
<organism evidence="7 8">
    <name type="scientific">Pseudomonas syringae pv. pisi str. 1704B</name>
    <dbReference type="NCBI Taxonomy" id="629263"/>
    <lineage>
        <taxon>Bacteria</taxon>
        <taxon>Pseudomonadati</taxon>
        <taxon>Pseudomonadota</taxon>
        <taxon>Gammaproteobacteria</taxon>
        <taxon>Pseudomonadales</taxon>
        <taxon>Pseudomonadaceae</taxon>
        <taxon>Pseudomonas</taxon>
        <taxon>Pseudomonas syringae</taxon>
    </lineage>
</organism>
<dbReference type="PANTHER" id="PTHR47959:SF1">
    <property type="entry name" value="ATP-DEPENDENT RNA HELICASE DBPA"/>
    <property type="match status" value="1"/>
</dbReference>
<feature type="domain" description="DEAD-box RNA helicase Q" evidence="6">
    <location>
        <begin position="35"/>
        <end position="63"/>
    </location>
</feature>
<dbReference type="Pfam" id="PF00270">
    <property type="entry name" value="DEAD"/>
    <property type="match status" value="1"/>
</dbReference>
<dbReference type="GO" id="GO:0005829">
    <property type="term" value="C:cytosol"/>
    <property type="evidence" value="ECO:0007669"/>
    <property type="project" value="TreeGrafter"/>
</dbReference>
<dbReference type="GO" id="GO:0016787">
    <property type="term" value="F:hydrolase activity"/>
    <property type="evidence" value="ECO:0007669"/>
    <property type="project" value="UniProtKB-KW"/>
</dbReference>
<name>F3GNK6_PSESJ</name>
<proteinExistence type="predicted"/>
<dbReference type="InterPro" id="IPR027417">
    <property type="entry name" value="P-loop_NTPase"/>
</dbReference>
<dbReference type="PROSITE" id="PS51195">
    <property type="entry name" value="Q_MOTIF"/>
    <property type="match status" value="1"/>
</dbReference>
<gene>
    <name evidence="7" type="ORF">PSYPI_42610</name>
</gene>
<dbReference type="PANTHER" id="PTHR47959">
    <property type="entry name" value="ATP-DEPENDENT RNA HELICASE RHLE-RELATED"/>
    <property type="match status" value="1"/>
</dbReference>
<dbReference type="Proteomes" id="UP000004986">
    <property type="component" value="Unassembled WGS sequence"/>
</dbReference>
<dbReference type="InterPro" id="IPR014014">
    <property type="entry name" value="RNA_helicase_DEAD_Q_motif"/>
</dbReference>
<keyword evidence="3 7" id="KW-0347">Helicase</keyword>
<evidence type="ECO:0000313" key="7">
    <source>
        <dbReference type="EMBL" id="EGH48659.1"/>
    </source>
</evidence>
<feature type="short sequence motif" description="Q motif" evidence="5">
    <location>
        <begin position="35"/>
        <end position="63"/>
    </location>
</feature>
<dbReference type="InterPro" id="IPR050079">
    <property type="entry name" value="DEAD_box_RNA_helicase"/>
</dbReference>
<evidence type="ECO:0000256" key="3">
    <source>
        <dbReference type="ARBA" id="ARBA00022806"/>
    </source>
</evidence>
<sequence>SKLAPTTFIVGARSDWRVIHYATFLFCRFTVVTNTAFNSLPLSAAMLANLESLGYAEMTPIQAQSLPVILKGMDLIAQAKTGSGK</sequence>
<evidence type="ECO:0000256" key="2">
    <source>
        <dbReference type="ARBA" id="ARBA00022801"/>
    </source>
</evidence>
<dbReference type="GO" id="GO:0003724">
    <property type="term" value="F:RNA helicase activity"/>
    <property type="evidence" value="ECO:0007669"/>
    <property type="project" value="InterPro"/>
</dbReference>
<dbReference type="AlphaFoldDB" id="F3GNK6"/>
<keyword evidence="2" id="KW-0378">Hydrolase</keyword>
<dbReference type="HOGENOM" id="CLU_2518007_0_0_6"/>
<keyword evidence="8" id="KW-1185">Reference proteome</keyword>
<protein>
    <submittedName>
        <fullName evidence="7">ATP-dependent RNA helicase DbpA</fullName>
    </submittedName>
</protein>
<keyword evidence="4" id="KW-0067">ATP-binding</keyword>
<dbReference type="Gene3D" id="3.40.50.300">
    <property type="entry name" value="P-loop containing nucleotide triphosphate hydrolases"/>
    <property type="match status" value="1"/>
</dbReference>
<evidence type="ECO:0000313" key="8">
    <source>
        <dbReference type="Proteomes" id="UP000004986"/>
    </source>
</evidence>
<feature type="non-terminal residue" evidence="7">
    <location>
        <position position="85"/>
    </location>
</feature>
<dbReference type="GO" id="GO:0005524">
    <property type="term" value="F:ATP binding"/>
    <property type="evidence" value="ECO:0007669"/>
    <property type="project" value="UniProtKB-KW"/>
</dbReference>
<keyword evidence="1" id="KW-0547">Nucleotide-binding</keyword>
<dbReference type="GO" id="GO:0003676">
    <property type="term" value="F:nucleic acid binding"/>
    <property type="evidence" value="ECO:0007669"/>
    <property type="project" value="InterPro"/>
</dbReference>
<evidence type="ECO:0000256" key="4">
    <source>
        <dbReference type="ARBA" id="ARBA00022840"/>
    </source>
</evidence>
<accession>F3GNK6</accession>
<reference evidence="7 8" key="1">
    <citation type="journal article" date="2011" name="PLoS Pathog.">
        <title>Dynamic evolution of pathogenicity revealed by sequencing and comparative genomics of 19 Pseudomonas syringae isolates.</title>
        <authorList>
            <person name="Baltrus D.A."/>
            <person name="Nishimura M.T."/>
            <person name="Romanchuk A."/>
            <person name="Chang J.H."/>
            <person name="Mukhtar M.S."/>
            <person name="Cherkis K."/>
            <person name="Roach J."/>
            <person name="Grant S.R."/>
            <person name="Jones C.D."/>
            <person name="Dangl J.L."/>
        </authorList>
    </citation>
    <scope>NUCLEOTIDE SEQUENCE [LARGE SCALE GENOMIC DNA]</scope>
    <source>
        <strain evidence="7 8">1704B</strain>
    </source>
</reference>
<dbReference type="InterPro" id="IPR011545">
    <property type="entry name" value="DEAD/DEAH_box_helicase_dom"/>
</dbReference>
<dbReference type="EMBL" id="AEAI01003343">
    <property type="protein sequence ID" value="EGH48659.1"/>
    <property type="molecule type" value="Genomic_DNA"/>
</dbReference>